<reference evidence="10 11" key="1">
    <citation type="journal article" date="2019" name="Nat. Ecol. Evol.">
        <title>Megaphylogeny resolves global patterns of mushroom evolution.</title>
        <authorList>
            <person name="Varga T."/>
            <person name="Krizsan K."/>
            <person name="Foldi C."/>
            <person name="Dima B."/>
            <person name="Sanchez-Garcia M."/>
            <person name="Sanchez-Ramirez S."/>
            <person name="Szollosi G.J."/>
            <person name="Szarkandi J.G."/>
            <person name="Papp V."/>
            <person name="Albert L."/>
            <person name="Andreopoulos W."/>
            <person name="Angelini C."/>
            <person name="Antonin V."/>
            <person name="Barry K.W."/>
            <person name="Bougher N.L."/>
            <person name="Buchanan P."/>
            <person name="Buyck B."/>
            <person name="Bense V."/>
            <person name="Catcheside P."/>
            <person name="Chovatia M."/>
            <person name="Cooper J."/>
            <person name="Damon W."/>
            <person name="Desjardin D."/>
            <person name="Finy P."/>
            <person name="Geml J."/>
            <person name="Haridas S."/>
            <person name="Hughes K."/>
            <person name="Justo A."/>
            <person name="Karasinski D."/>
            <person name="Kautmanova I."/>
            <person name="Kiss B."/>
            <person name="Kocsube S."/>
            <person name="Kotiranta H."/>
            <person name="LaButti K.M."/>
            <person name="Lechner B.E."/>
            <person name="Liimatainen K."/>
            <person name="Lipzen A."/>
            <person name="Lukacs Z."/>
            <person name="Mihaltcheva S."/>
            <person name="Morgado L.N."/>
            <person name="Niskanen T."/>
            <person name="Noordeloos M.E."/>
            <person name="Ohm R.A."/>
            <person name="Ortiz-Santana B."/>
            <person name="Ovrebo C."/>
            <person name="Racz N."/>
            <person name="Riley R."/>
            <person name="Savchenko A."/>
            <person name="Shiryaev A."/>
            <person name="Soop K."/>
            <person name="Spirin V."/>
            <person name="Szebenyi C."/>
            <person name="Tomsovsky M."/>
            <person name="Tulloss R.E."/>
            <person name="Uehling J."/>
            <person name="Grigoriev I.V."/>
            <person name="Vagvolgyi C."/>
            <person name="Papp T."/>
            <person name="Martin F.M."/>
            <person name="Miettinen O."/>
            <person name="Hibbett D.S."/>
            <person name="Nagy L.G."/>
        </authorList>
    </citation>
    <scope>NUCLEOTIDE SEQUENCE [LARGE SCALE GENOMIC DNA]</scope>
    <source>
        <strain evidence="10 11">CBS 166.37</strain>
    </source>
</reference>
<feature type="region of interest" description="Disordered" evidence="9">
    <location>
        <begin position="59"/>
        <end position="119"/>
    </location>
</feature>
<evidence type="ECO:0000256" key="4">
    <source>
        <dbReference type="ARBA" id="ARBA00037742"/>
    </source>
</evidence>
<dbReference type="GO" id="GO:0004382">
    <property type="term" value="F:GDP phosphatase activity"/>
    <property type="evidence" value="ECO:0007669"/>
    <property type="project" value="UniProtKB-EC"/>
</dbReference>
<dbReference type="Proteomes" id="UP000308652">
    <property type="component" value="Unassembled WGS sequence"/>
</dbReference>
<evidence type="ECO:0000313" key="10">
    <source>
        <dbReference type="EMBL" id="TFK34225.1"/>
    </source>
</evidence>
<evidence type="ECO:0000256" key="5">
    <source>
        <dbReference type="ARBA" id="ARBA00038903"/>
    </source>
</evidence>
<dbReference type="Gene3D" id="3.30.420.40">
    <property type="match status" value="1"/>
</dbReference>
<accession>A0A5C3LN77</accession>
<dbReference type="Gene3D" id="3.30.420.150">
    <property type="entry name" value="Exopolyphosphatase. Domain 2"/>
    <property type="match status" value="1"/>
</dbReference>
<evidence type="ECO:0000256" key="8">
    <source>
        <dbReference type="RuleBase" id="RU003833"/>
    </source>
</evidence>
<dbReference type="PANTHER" id="PTHR11782:SF83">
    <property type="entry name" value="GUANOSINE-DIPHOSPHATASE"/>
    <property type="match status" value="1"/>
</dbReference>
<dbReference type="GO" id="GO:0005524">
    <property type="term" value="F:ATP binding"/>
    <property type="evidence" value="ECO:0007669"/>
    <property type="project" value="UniProtKB-KW"/>
</dbReference>
<name>A0A5C3LN77_9AGAR</name>
<evidence type="ECO:0000256" key="2">
    <source>
        <dbReference type="ARBA" id="ARBA00009283"/>
    </source>
</evidence>
<dbReference type="STRING" id="68775.A0A5C3LN77"/>
<organism evidence="10 11">
    <name type="scientific">Crucibulum laeve</name>
    <dbReference type="NCBI Taxonomy" id="68775"/>
    <lineage>
        <taxon>Eukaryota</taxon>
        <taxon>Fungi</taxon>
        <taxon>Dikarya</taxon>
        <taxon>Basidiomycota</taxon>
        <taxon>Agaricomycotina</taxon>
        <taxon>Agaricomycetes</taxon>
        <taxon>Agaricomycetidae</taxon>
        <taxon>Agaricales</taxon>
        <taxon>Agaricineae</taxon>
        <taxon>Nidulariaceae</taxon>
        <taxon>Crucibulum</taxon>
    </lineage>
</organism>
<evidence type="ECO:0000256" key="7">
    <source>
        <dbReference type="PIRSR" id="PIRSR600407-2"/>
    </source>
</evidence>
<keyword evidence="7" id="KW-0547">Nucleotide-binding</keyword>
<evidence type="ECO:0000313" key="11">
    <source>
        <dbReference type="Proteomes" id="UP000308652"/>
    </source>
</evidence>
<evidence type="ECO:0000256" key="6">
    <source>
        <dbReference type="PIRSR" id="PIRSR600407-1"/>
    </source>
</evidence>
<dbReference type="GO" id="GO:0000139">
    <property type="term" value="C:Golgi membrane"/>
    <property type="evidence" value="ECO:0007669"/>
    <property type="project" value="UniProtKB-SubCell"/>
</dbReference>
<dbReference type="PROSITE" id="PS01238">
    <property type="entry name" value="GDA1_CD39_NTPASE"/>
    <property type="match status" value="1"/>
</dbReference>
<dbReference type="OrthoDB" id="6372431at2759"/>
<dbReference type="GO" id="GO:0006487">
    <property type="term" value="P:protein N-linked glycosylation"/>
    <property type="evidence" value="ECO:0007669"/>
    <property type="project" value="TreeGrafter"/>
</dbReference>
<evidence type="ECO:0000256" key="1">
    <source>
        <dbReference type="ARBA" id="ARBA00004323"/>
    </source>
</evidence>
<dbReference type="InterPro" id="IPR000407">
    <property type="entry name" value="GDA1_CD39_NTPase"/>
</dbReference>
<evidence type="ECO:0000256" key="9">
    <source>
        <dbReference type="SAM" id="MobiDB-lite"/>
    </source>
</evidence>
<dbReference type="EMBL" id="ML213635">
    <property type="protein sequence ID" value="TFK34225.1"/>
    <property type="molecule type" value="Genomic_DNA"/>
</dbReference>
<dbReference type="Pfam" id="PF01150">
    <property type="entry name" value="GDA1_CD39"/>
    <property type="match status" value="1"/>
</dbReference>
<dbReference type="AlphaFoldDB" id="A0A5C3LN77"/>
<keyword evidence="11" id="KW-1185">Reference proteome</keyword>
<dbReference type="GO" id="GO:0045134">
    <property type="term" value="F:UDP phosphatase activity"/>
    <property type="evidence" value="ECO:0007669"/>
    <property type="project" value="TreeGrafter"/>
</dbReference>
<keyword evidence="7" id="KW-0067">ATP-binding</keyword>
<dbReference type="CDD" id="cd24040">
    <property type="entry name" value="ASKHA_NBD_GDA1"/>
    <property type="match status" value="1"/>
</dbReference>
<dbReference type="GO" id="GO:0017111">
    <property type="term" value="F:ribonucleoside triphosphate phosphatase activity"/>
    <property type="evidence" value="ECO:0007669"/>
    <property type="project" value="TreeGrafter"/>
</dbReference>
<comment type="subcellular location">
    <subcellularLocation>
        <location evidence="1">Golgi apparatus membrane</location>
        <topology evidence="1">Single-pass type II membrane protein</topology>
    </subcellularLocation>
</comment>
<feature type="binding site" evidence="7">
    <location>
        <begin position="287"/>
        <end position="291"/>
    </location>
    <ligand>
        <name>ATP</name>
        <dbReference type="ChEBI" id="CHEBI:30616"/>
    </ligand>
</feature>
<dbReference type="PANTHER" id="PTHR11782">
    <property type="entry name" value="ADENOSINE/GUANOSINE DIPHOSPHATASE"/>
    <property type="match status" value="1"/>
</dbReference>
<comment type="similarity">
    <text evidence="2 8">Belongs to the GDA1/CD39 NTPase family.</text>
</comment>
<dbReference type="GO" id="GO:0009134">
    <property type="term" value="P:nucleoside diphosphate catabolic process"/>
    <property type="evidence" value="ECO:0007669"/>
    <property type="project" value="TreeGrafter"/>
</dbReference>
<gene>
    <name evidence="10" type="ORF">BDQ12DRAFT_700519</name>
</gene>
<feature type="active site" description="Proton acceptor" evidence="6">
    <location>
        <position position="254"/>
    </location>
</feature>
<feature type="region of interest" description="Disordered" evidence="9">
    <location>
        <begin position="1"/>
        <end position="26"/>
    </location>
</feature>
<protein>
    <recommendedName>
        <fullName evidence="5">guanosine-diphosphatase</fullName>
        <ecNumber evidence="5">3.6.1.42</ecNumber>
    </recommendedName>
</protein>
<sequence length="552" mass="60541">MAPLSPRSSNYERLEGGMGPSRTGAPKRFGWKKFAIGATALIAVVYLFGPRETSSFSWKKEKTGSEYPYDTQVETDPLPGPPEVTHKDQQRPSIPTSHGAIHPTSYETDPDPSKTTHCTTAHPSAARLVQYALMIDAGSTGSRIHVYKFNNCGASPAYEYEVFKMTQPGLSKFAGRPEEAAKSLDVLLDEAVRVIPKSLQACTPVAVKATAGLRLLPGSESADILKAVETRIHTAYPFQLQEKDGVVIMDGKDEGVYAWITANYLLDTIRADTPKDTPTYAVLDLGGASTQIVFEPVFASPDSRLEEGEHKYDLVFGGRTHVLYQHSYLGYGLMRARMHVHRLVDFMASMRGVTEKEKAGGIVGNPCLAKGTRRTVEIEDEATEVKKNVTMDGEAIGSFEACDRVVQLVMAKDAICELKPCSFNGVYQPSLLDSFPGGKVLLLSYFYDRVSPLLPSSTKLTVSTIAETARTVCEGHSSWVKTWGTQSAVMDELADRPEWCLDLTFMHALLRLGYEFEDKRDVTIGKQIEGTELGWCLGATIAMVGGELKCRI</sequence>
<keyword evidence="3 8" id="KW-0378">Hydrolase</keyword>
<proteinExistence type="inferred from homology"/>
<comment type="function">
    <text evidence="4">After transfer of sugars to endogenous macromolecular acceptors, the enzyme converts nucleoside diphosphates to nucleoside monophosphates which in turn exit the Golgi lumen in a coupled antiporter reaction, allowing entry of additional nucleotide sugar from the cytosol.</text>
</comment>
<evidence type="ECO:0000256" key="3">
    <source>
        <dbReference type="ARBA" id="ARBA00022801"/>
    </source>
</evidence>
<dbReference type="EC" id="3.6.1.42" evidence="5"/>